<dbReference type="PANTHER" id="PTHR13696:SF52">
    <property type="entry name" value="PARA FAMILY PROTEIN CT_582"/>
    <property type="match status" value="1"/>
</dbReference>
<reference evidence="3 4" key="1">
    <citation type="journal article" date="2016" name="Syst. Appl. Microbiol.">
        <title>Genomic characterization of a fructophilic bee symbiont Lactobacillus kunkeei reveals its niche-specific adaptation.</title>
        <authorList>
            <person name="Maeno S."/>
            <person name="Tanizawa Y."/>
            <person name="Kanesaki Y."/>
            <person name="Kubota E."/>
            <person name="Kumar H."/>
            <person name="Dicks L."/>
            <person name="Salminen S."/>
            <person name="Nakagawa J."/>
            <person name="Arita M."/>
            <person name="Endo A."/>
        </authorList>
    </citation>
    <scope>NUCLEOTIDE SEQUENCE [LARGE SCALE GENOMIC DNA]</scope>
    <source>
        <strain evidence="3 4">FF30-6</strain>
    </source>
</reference>
<dbReference type="InterPro" id="IPR025669">
    <property type="entry name" value="AAA_dom"/>
</dbReference>
<evidence type="ECO:0000313" key="4">
    <source>
        <dbReference type="Proteomes" id="UP000186588"/>
    </source>
</evidence>
<dbReference type="Pfam" id="PF13614">
    <property type="entry name" value="AAA_31"/>
    <property type="match status" value="1"/>
</dbReference>
<dbReference type="EMBL" id="BDDX01000012">
    <property type="protein sequence ID" value="GAT90965.1"/>
    <property type="molecule type" value="Genomic_DNA"/>
</dbReference>
<dbReference type="Proteomes" id="UP000186588">
    <property type="component" value="Unassembled WGS sequence"/>
</dbReference>
<dbReference type="RefSeq" id="WP_094750997.1">
    <property type="nucleotide sequence ID" value="NZ_AP019008.1"/>
</dbReference>
<organism evidence="3 4">
    <name type="scientific">Apilactobacillus kunkeei</name>
    <dbReference type="NCBI Taxonomy" id="148814"/>
    <lineage>
        <taxon>Bacteria</taxon>
        <taxon>Bacillati</taxon>
        <taxon>Bacillota</taxon>
        <taxon>Bacilli</taxon>
        <taxon>Lactobacillales</taxon>
        <taxon>Lactobacillaceae</taxon>
        <taxon>Apilactobacillus</taxon>
    </lineage>
</organism>
<reference evidence="4" key="3">
    <citation type="journal article" date="2020" name="Front. Microbiol.">
        <title>Kunkecin A, a New Nisin Variant Bacteriocin Produced by the Fructophilic Lactic Acid Bacterium, Apilactobacillus kunkeei FF30-6 Isolated from Honey bees.</title>
        <authorList>
            <person name="Zendo T."/>
            <person name="Ohashi C."/>
            <person name="Maeno S."/>
            <person name="Piao X."/>
            <person name="Salminen S."/>
            <person name="Sonomoto K."/>
            <person name="Endo A."/>
        </authorList>
    </citation>
    <scope>NUCLEOTIDE SEQUENCE [LARGE SCALE GENOMIC DNA]</scope>
    <source>
        <strain evidence="4">FF30-6</strain>
        <plasmid evidence="4">pKUNFF30-6</plasmid>
    </source>
</reference>
<dbReference type="SUPFAM" id="SSF52540">
    <property type="entry name" value="P-loop containing nucleoside triphosphate hydrolases"/>
    <property type="match status" value="1"/>
</dbReference>
<geneLocation type="plasmid" evidence="2 4">
    <name>pKUNFF30-6</name>
</geneLocation>
<evidence type="ECO:0000313" key="2">
    <source>
        <dbReference type="EMBL" id="BBG67187.1"/>
    </source>
</evidence>
<evidence type="ECO:0000259" key="1">
    <source>
        <dbReference type="Pfam" id="PF13614"/>
    </source>
</evidence>
<proteinExistence type="predicted"/>
<protein>
    <submittedName>
        <fullName evidence="3">ATPase involved in chromosome partitioning</fullName>
    </submittedName>
    <submittedName>
        <fullName evidence="2">Replication initiator protein A</fullName>
    </submittedName>
</protein>
<dbReference type="AlphaFoldDB" id="A0A1L8CIC3"/>
<dbReference type="InterPro" id="IPR050678">
    <property type="entry name" value="DNA_Partitioning_ATPase"/>
</dbReference>
<feature type="domain" description="AAA" evidence="1">
    <location>
        <begin position="3"/>
        <end position="176"/>
    </location>
</feature>
<keyword evidence="2" id="KW-0614">Plasmid</keyword>
<dbReference type="InterPro" id="IPR027417">
    <property type="entry name" value="P-loop_NTPase"/>
</dbReference>
<reference evidence="2" key="2">
    <citation type="journal article" date="2020" name="Front">
        <title>Kunkecin A, a New Nisin Variant Bacteriocin Produced by the Fructophilic Lactic Acid Bacterium, Apilactobacillus kunkeei FF30-6 Isolated from Honey bees.</title>
        <authorList>
            <person name="Zendo T."/>
            <person name="Ohashi C."/>
            <person name="Maeno S."/>
            <person name="Piao X."/>
            <person name="Salminen S."/>
            <person name="Sonomoto K."/>
            <person name="Endo A."/>
        </authorList>
    </citation>
    <scope>NUCLEOTIDE SEQUENCE</scope>
    <source>
        <strain evidence="2">FF30-6</strain>
        <plasmid evidence="2">pKUNFF30-6</plasmid>
    </source>
</reference>
<dbReference type="Gene3D" id="3.40.50.300">
    <property type="entry name" value="P-loop containing nucleotide triphosphate hydrolases"/>
    <property type="match status" value="1"/>
</dbReference>
<name>A0A1L8CIC3_9LACO</name>
<dbReference type="Proteomes" id="UP000186588">
    <property type="component" value="Plasmid pKUNFF30-6"/>
</dbReference>
<sequence length="270" mass="30863">MTRIITLGNFKGGVGKTTSASLIAYNLSDEGYKVLLGDLDPQGNATNMMLKTKANFDGKVSSFRQTLMKSVEEEDLSKSIITITDKLDLLASAPDFALYPRYMEKIADYNKRVQYLKTLFDKIKDNYDYIILDTPPTIMSLFSDSALYMSDWCLIVMQTHKDSFDGSKAFIDYLQEYVVDAYKAPKLDLVGILPVLIKNNAPVDEYTLQSAKDQFGAENILDHHIKHMERIKRFPITGIADHELWDKRVIQAYKEVTDEMLDRIRKEEAE</sequence>
<evidence type="ECO:0000313" key="3">
    <source>
        <dbReference type="EMBL" id="GAT90965.1"/>
    </source>
</evidence>
<accession>A0A1L8CIC3</accession>
<gene>
    <name evidence="3" type="ORF">FF306_01085</name>
    <name evidence="2" type="ORF">FF306_p00008</name>
</gene>
<dbReference type="EMBL" id="AP019008">
    <property type="protein sequence ID" value="BBG67187.1"/>
    <property type="molecule type" value="Genomic_DNA"/>
</dbReference>
<dbReference type="CDD" id="cd02042">
    <property type="entry name" value="ParAB_family"/>
    <property type="match status" value="1"/>
</dbReference>
<dbReference type="PANTHER" id="PTHR13696">
    <property type="entry name" value="P-LOOP CONTAINING NUCLEOSIDE TRIPHOSPHATE HYDROLASE"/>
    <property type="match status" value="1"/>
</dbReference>